<dbReference type="AlphaFoldDB" id="A0AB36TF87"/>
<organism evidence="2 3">
    <name type="scientific">Acetivibrio thermocellus AD2</name>
    <dbReference type="NCBI Taxonomy" id="1138384"/>
    <lineage>
        <taxon>Bacteria</taxon>
        <taxon>Bacillati</taxon>
        <taxon>Bacillota</taxon>
        <taxon>Clostridia</taxon>
        <taxon>Eubacteriales</taxon>
        <taxon>Oscillospiraceae</taxon>
        <taxon>Acetivibrio</taxon>
    </lineage>
</organism>
<sequence>MKLKKSWRNCKGLVRDRKGSFTVEAAIIIPAVILTMFALILVSEFLYQKSCIQAIADRTAQRGAEIWNSPSKDMIYGQITLDNMDDIDLYWRIWEMSKRKKQKEEKIEKYAGYLLSDSPILGEPIELEIEAGIVEDYIVYKKLRVSVKAKYKNPFSSLLRVFGIGKTITIKAHSDAVINEPVEFIRTTDFVIDVVKEVDNKVFEGKGGEIVKNVREGISNIFVKVKEFLNKEK</sequence>
<comment type="caution">
    <text evidence="2">The sequence shown here is derived from an EMBL/GenBank/DDBJ whole genome shotgun (WGS) entry which is preliminary data.</text>
</comment>
<feature type="transmembrane region" description="Helical" evidence="1">
    <location>
        <begin position="21"/>
        <end position="42"/>
    </location>
</feature>
<reference evidence="2 3" key="1">
    <citation type="submission" date="2017-09" db="EMBL/GenBank/DDBJ databases">
        <title>Evaluation of Pacific Biosciences Sequencing Technology to Finishing C. thermocellum Genome Sequences.</title>
        <authorList>
            <person name="Brown S."/>
        </authorList>
    </citation>
    <scope>NUCLEOTIDE SEQUENCE [LARGE SCALE GENOMIC DNA]</scope>
    <source>
        <strain evidence="2 3">AD2</strain>
    </source>
</reference>
<evidence type="ECO:0000313" key="2">
    <source>
        <dbReference type="EMBL" id="PFH02195.1"/>
    </source>
</evidence>
<dbReference type="EMBL" id="PDBW01000001">
    <property type="protein sequence ID" value="PFH02195.1"/>
    <property type="molecule type" value="Genomic_DNA"/>
</dbReference>
<protein>
    <submittedName>
        <fullName evidence="2">TadE-like protein</fullName>
    </submittedName>
</protein>
<keyword evidence="1" id="KW-0472">Membrane</keyword>
<keyword evidence="1" id="KW-0812">Transmembrane</keyword>
<dbReference type="GeneID" id="35804141"/>
<name>A0AB36TF87_ACETH</name>
<evidence type="ECO:0000256" key="1">
    <source>
        <dbReference type="SAM" id="Phobius"/>
    </source>
</evidence>
<dbReference type="RefSeq" id="WP_003517045.1">
    <property type="nucleotide sequence ID" value="NZ_CP013828.1"/>
</dbReference>
<proteinExistence type="predicted"/>
<gene>
    <name evidence="2" type="ORF">M972_11961</name>
</gene>
<dbReference type="Proteomes" id="UP000223596">
    <property type="component" value="Unassembled WGS sequence"/>
</dbReference>
<accession>A0AB36TF87</accession>
<evidence type="ECO:0000313" key="3">
    <source>
        <dbReference type="Proteomes" id="UP000223596"/>
    </source>
</evidence>
<keyword evidence="1" id="KW-1133">Transmembrane helix</keyword>